<feature type="region of interest" description="Disordered" evidence="1">
    <location>
        <begin position="429"/>
        <end position="463"/>
    </location>
</feature>
<dbReference type="Proteomes" id="UP000069272">
    <property type="component" value="Chromosome 3L"/>
</dbReference>
<keyword evidence="3" id="KW-1185">Reference proteome</keyword>
<dbReference type="AlphaFoldDB" id="A0A182FDW7"/>
<dbReference type="EnsemblMetazoa" id="AALB004708-RA">
    <property type="protein sequence ID" value="AALB004708-PA"/>
    <property type="gene ID" value="AALB004708"/>
</dbReference>
<protein>
    <submittedName>
        <fullName evidence="2">Uncharacterized protein</fullName>
    </submittedName>
</protein>
<dbReference type="VEuPathDB" id="VectorBase:AALB004708"/>
<reference evidence="2 3" key="1">
    <citation type="journal article" date="2017" name="G3 (Bethesda)">
        <title>The Physical Genome Mapping of Anopheles albimanus Corrected Scaffold Misassemblies and Identified Interarm Rearrangements in Genus Anopheles.</title>
        <authorList>
            <person name="Artemov G.N."/>
            <person name="Peery A.N."/>
            <person name="Jiang X."/>
            <person name="Tu Z."/>
            <person name="Stegniy V.N."/>
            <person name="Sharakhova M.V."/>
            <person name="Sharakhov I.V."/>
        </authorList>
    </citation>
    <scope>NUCLEOTIDE SEQUENCE [LARGE SCALE GENOMIC DNA]</scope>
    <source>
        <strain evidence="2 3">ALBI9_A</strain>
    </source>
</reference>
<feature type="region of interest" description="Disordered" evidence="1">
    <location>
        <begin position="1"/>
        <end position="56"/>
    </location>
</feature>
<feature type="compositionally biased region" description="Low complexity" evidence="1">
    <location>
        <begin position="235"/>
        <end position="244"/>
    </location>
</feature>
<feature type="compositionally biased region" description="Basic and acidic residues" evidence="1">
    <location>
        <begin position="212"/>
        <end position="233"/>
    </location>
</feature>
<proteinExistence type="predicted"/>
<dbReference type="VEuPathDB" id="VectorBase:AALB20_035945"/>
<feature type="compositionally biased region" description="Basic and acidic residues" evidence="1">
    <location>
        <begin position="261"/>
        <end position="283"/>
    </location>
</feature>
<dbReference type="KEGG" id="aali:118464832"/>
<evidence type="ECO:0000313" key="2">
    <source>
        <dbReference type="EnsemblMetazoa" id="AALB004708-PA"/>
    </source>
</evidence>
<name>A0A182FDW7_ANOAL</name>
<evidence type="ECO:0000256" key="1">
    <source>
        <dbReference type="SAM" id="MobiDB-lite"/>
    </source>
</evidence>
<dbReference type="OrthoDB" id="7734146at2759"/>
<feature type="region of interest" description="Disordered" evidence="1">
    <location>
        <begin position="190"/>
        <end position="300"/>
    </location>
</feature>
<dbReference type="GeneID" id="118464832"/>
<sequence length="561" mass="61197">MSETVVLAKTATVMPTRPRSAPLERRSGLEPTAVSNANTGSNCEPAARDLKQQQQQPQRALMKDLVRDNSKLVKDLMALLAIREATKEEQAPARLEELLPATVAAVAATDGRKKDSKCLLLPGIKGVKNRPSSGDGGSGPPAALIPFTGSATRSTASTAAAAVASLLHHTATKEFSSLAGEMIAIADDTNTGSLASSDNDDDVDNEDPPDVGADRDERKCTKDDGKAGHDCTELHAAANAPEPNAHNETDDGRSDPNPQQQDHHHQEQRYGKGKPESEVESVVHRRQSQSEPAPADGQETHLARVSVGGIERGGTPPVPPVAPVLLPVTEQTGGRVAQLTLEQKLDRLLDGVVKIKADMLGRIERLGRRVEQVHLDVKLNIDTTDRALLKNVLLLIGIPRLEREDLRHYFRSICLVLDYQEQDIPEVDIRRQQQQRRGSGRSGGGKETSLQVNGEHCPPARAAAPPQPIMVEFKFKTMRDQFYRAYQAKRILRLSDIGIVSDRRFYVNEALTKYNRMLMGEAMRRKRAGLLHSVYTADGIVYVQRVAGEKGTKVTSFAALD</sequence>
<feature type="compositionally biased region" description="Polar residues" evidence="1">
    <location>
        <begin position="33"/>
        <end position="42"/>
    </location>
</feature>
<reference evidence="2" key="2">
    <citation type="submission" date="2022-08" db="UniProtKB">
        <authorList>
            <consortium name="EnsemblMetazoa"/>
        </authorList>
    </citation>
    <scope>IDENTIFICATION</scope>
    <source>
        <strain evidence="2">STECLA/ALBI9_A</strain>
    </source>
</reference>
<dbReference type="RefSeq" id="XP_035788401.1">
    <property type="nucleotide sequence ID" value="XM_035932508.1"/>
</dbReference>
<evidence type="ECO:0000313" key="3">
    <source>
        <dbReference type="Proteomes" id="UP000069272"/>
    </source>
</evidence>
<feature type="compositionally biased region" description="Acidic residues" evidence="1">
    <location>
        <begin position="198"/>
        <end position="209"/>
    </location>
</feature>
<organism evidence="2 3">
    <name type="scientific">Anopheles albimanus</name>
    <name type="common">New world malaria mosquito</name>
    <dbReference type="NCBI Taxonomy" id="7167"/>
    <lineage>
        <taxon>Eukaryota</taxon>
        <taxon>Metazoa</taxon>
        <taxon>Ecdysozoa</taxon>
        <taxon>Arthropoda</taxon>
        <taxon>Hexapoda</taxon>
        <taxon>Insecta</taxon>
        <taxon>Pterygota</taxon>
        <taxon>Neoptera</taxon>
        <taxon>Endopterygota</taxon>
        <taxon>Diptera</taxon>
        <taxon>Nematocera</taxon>
        <taxon>Culicoidea</taxon>
        <taxon>Culicidae</taxon>
        <taxon>Anophelinae</taxon>
        <taxon>Anopheles</taxon>
    </lineage>
</organism>
<accession>A0A182FDW7</accession>
<feature type="compositionally biased region" description="Basic and acidic residues" evidence="1">
    <location>
        <begin position="245"/>
        <end position="254"/>
    </location>
</feature>